<comment type="subcellular location">
    <subcellularLocation>
        <location evidence="2">Nucleus</location>
    </subcellularLocation>
</comment>
<feature type="region of interest" description="Disordered" evidence="14">
    <location>
        <begin position="720"/>
        <end position="759"/>
    </location>
</feature>
<dbReference type="AlphaFoldDB" id="A0A161YDL4"/>
<dbReference type="InterPro" id="IPR006086">
    <property type="entry name" value="XPG-I_dom"/>
</dbReference>
<keyword evidence="9" id="KW-0460">Magnesium</keyword>
<feature type="compositionally biased region" description="Polar residues" evidence="14">
    <location>
        <begin position="476"/>
        <end position="489"/>
    </location>
</feature>
<dbReference type="SUPFAM" id="SSF47807">
    <property type="entry name" value="5' to 3' exonuclease, C-terminal subdomain"/>
    <property type="match status" value="1"/>
</dbReference>
<feature type="domain" description="XPG N-terminal" evidence="16">
    <location>
        <begin position="22"/>
        <end position="120"/>
    </location>
</feature>
<accession>A0A161YDL4</accession>
<dbReference type="InterPro" id="IPR008918">
    <property type="entry name" value="HhH2"/>
</dbReference>
<feature type="domain" description="XPG-I" evidence="15">
    <location>
        <begin position="159"/>
        <end position="229"/>
    </location>
</feature>
<keyword evidence="12" id="KW-0234">DNA repair</keyword>
<dbReference type="SMART" id="SM00484">
    <property type="entry name" value="XPGI"/>
    <property type="match status" value="1"/>
</dbReference>
<evidence type="ECO:0000256" key="2">
    <source>
        <dbReference type="ARBA" id="ARBA00004123"/>
    </source>
</evidence>
<evidence type="ECO:0000256" key="8">
    <source>
        <dbReference type="ARBA" id="ARBA00022839"/>
    </source>
</evidence>
<comment type="caution">
    <text evidence="17">The sequence shown here is derived from an EMBL/GenBank/DDBJ whole genome shotgun (WGS) entry which is preliminary data.</text>
</comment>
<evidence type="ECO:0000259" key="16">
    <source>
        <dbReference type="SMART" id="SM00485"/>
    </source>
</evidence>
<dbReference type="GO" id="GO:0005634">
    <property type="term" value="C:nucleus"/>
    <property type="evidence" value="ECO:0007669"/>
    <property type="project" value="UniProtKB-SubCell"/>
</dbReference>
<keyword evidence="4" id="KW-0540">Nuclease</keyword>
<keyword evidence="8" id="KW-0269">Exonuclease</keyword>
<evidence type="ECO:0000256" key="13">
    <source>
        <dbReference type="ARBA" id="ARBA00023242"/>
    </source>
</evidence>
<dbReference type="GO" id="GO:0017108">
    <property type="term" value="F:5'-flap endonuclease activity"/>
    <property type="evidence" value="ECO:0007669"/>
    <property type="project" value="TreeGrafter"/>
</dbReference>
<dbReference type="CDD" id="cd09908">
    <property type="entry name" value="H3TH_EXO1"/>
    <property type="match status" value="1"/>
</dbReference>
<dbReference type="GO" id="GO:0046872">
    <property type="term" value="F:metal ion binding"/>
    <property type="evidence" value="ECO:0007669"/>
    <property type="project" value="UniProtKB-KW"/>
</dbReference>
<dbReference type="PRINTS" id="PR00853">
    <property type="entry name" value="XPGRADSUPER"/>
</dbReference>
<keyword evidence="11" id="KW-0238">DNA-binding</keyword>
<evidence type="ECO:0000256" key="5">
    <source>
        <dbReference type="ARBA" id="ARBA00022723"/>
    </source>
</evidence>
<feature type="compositionally biased region" description="Basic and acidic residues" evidence="14">
    <location>
        <begin position="531"/>
        <end position="540"/>
    </location>
</feature>
<keyword evidence="6" id="KW-0227">DNA damage</keyword>
<evidence type="ECO:0000313" key="17">
    <source>
        <dbReference type="EMBL" id="KZL70467.1"/>
    </source>
</evidence>
<dbReference type="Pfam" id="PF00752">
    <property type="entry name" value="XPG_N"/>
    <property type="match status" value="1"/>
</dbReference>
<keyword evidence="5" id="KW-0479">Metal-binding</keyword>
<evidence type="ECO:0000256" key="10">
    <source>
        <dbReference type="ARBA" id="ARBA00022881"/>
    </source>
</evidence>
<dbReference type="STRING" id="1573173.A0A161YDL4"/>
<dbReference type="GO" id="GO:0003677">
    <property type="term" value="F:DNA binding"/>
    <property type="evidence" value="ECO:0007669"/>
    <property type="project" value="UniProtKB-KW"/>
</dbReference>
<dbReference type="Proteomes" id="UP000076584">
    <property type="component" value="Unassembled WGS sequence"/>
</dbReference>
<feature type="compositionally biased region" description="Low complexity" evidence="14">
    <location>
        <begin position="375"/>
        <end position="386"/>
    </location>
</feature>
<dbReference type="InterPro" id="IPR037315">
    <property type="entry name" value="EXO1_H3TH"/>
</dbReference>
<dbReference type="Pfam" id="PF00867">
    <property type="entry name" value="XPG_I"/>
    <property type="match status" value="1"/>
</dbReference>
<name>A0A161YDL4_COLIC</name>
<dbReference type="EMBL" id="LFIW01002444">
    <property type="protein sequence ID" value="KZL70467.1"/>
    <property type="molecule type" value="Genomic_DNA"/>
</dbReference>
<evidence type="ECO:0000256" key="3">
    <source>
        <dbReference type="ARBA" id="ARBA00010563"/>
    </source>
</evidence>
<feature type="non-terminal residue" evidence="17">
    <location>
        <position position="1"/>
    </location>
</feature>
<dbReference type="InterPro" id="IPR006084">
    <property type="entry name" value="XPG/Rad2"/>
</dbReference>
<comment type="cofactor">
    <cofactor evidence="1">
        <name>Mg(2+)</name>
        <dbReference type="ChEBI" id="CHEBI:18420"/>
    </cofactor>
</comment>
<evidence type="ECO:0000259" key="15">
    <source>
        <dbReference type="SMART" id="SM00484"/>
    </source>
</evidence>
<proteinExistence type="inferred from homology"/>
<evidence type="ECO:0000313" key="18">
    <source>
        <dbReference type="Proteomes" id="UP000076584"/>
    </source>
</evidence>
<feature type="compositionally biased region" description="Low complexity" evidence="14">
    <location>
        <begin position="595"/>
        <end position="608"/>
    </location>
</feature>
<feature type="compositionally biased region" description="Low complexity" evidence="14">
    <location>
        <begin position="446"/>
        <end position="468"/>
    </location>
</feature>
<evidence type="ECO:0000256" key="11">
    <source>
        <dbReference type="ARBA" id="ARBA00023125"/>
    </source>
</evidence>
<feature type="region of interest" description="Disordered" evidence="14">
    <location>
        <begin position="591"/>
        <end position="675"/>
    </location>
</feature>
<dbReference type="SMART" id="SM00279">
    <property type="entry name" value="HhH2"/>
    <property type="match status" value="1"/>
</dbReference>
<dbReference type="SUPFAM" id="SSF88723">
    <property type="entry name" value="PIN domain-like"/>
    <property type="match status" value="1"/>
</dbReference>
<keyword evidence="10" id="KW-0267">Excision nuclease</keyword>
<feature type="region of interest" description="Disordered" evidence="14">
    <location>
        <begin position="442"/>
        <end position="494"/>
    </location>
</feature>
<dbReference type="PROSITE" id="PS00841">
    <property type="entry name" value="XPG_1"/>
    <property type="match status" value="1"/>
</dbReference>
<evidence type="ECO:0000256" key="9">
    <source>
        <dbReference type="ARBA" id="ARBA00022842"/>
    </source>
</evidence>
<feature type="region of interest" description="Disordered" evidence="14">
    <location>
        <begin position="529"/>
        <end position="558"/>
    </location>
</feature>
<keyword evidence="7" id="KW-0378">Hydrolase</keyword>
<dbReference type="InterPro" id="IPR006085">
    <property type="entry name" value="XPG_DNA_repair_N"/>
</dbReference>
<dbReference type="FunFam" id="1.10.150.20:FF:000011">
    <property type="entry name" value="exonuclease 1"/>
    <property type="match status" value="1"/>
</dbReference>
<comment type="similarity">
    <text evidence="3">Belongs to the XPG/RAD2 endonuclease family. EXO1 subfamily.</text>
</comment>
<evidence type="ECO:0000256" key="14">
    <source>
        <dbReference type="SAM" id="MobiDB-lite"/>
    </source>
</evidence>
<dbReference type="GO" id="GO:0006281">
    <property type="term" value="P:DNA repair"/>
    <property type="evidence" value="ECO:0007669"/>
    <property type="project" value="UniProtKB-KW"/>
</dbReference>
<evidence type="ECO:0000256" key="4">
    <source>
        <dbReference type="ARBA" id="ARBA00022722"/>
    </source>
</evidence>
<dbReference type="Gene3D" id="3.40.50.1010">
    <property type="entry name" value="5'-nuclease"/>
    <property type="match status" value="1"/>
</dbReference>
<feature type="compositionally biased region" description="Polar residues" evidence="14">
    <location>
        <begin position="649"/>
        <end position="675"/>
    </location>
</feature>
<dbReference type="CDD" id="cd09857">
    <property type="entry name" value="PIN_EXO1"/>
    <property type="match status" value="1"/>
</dbReference>
<sequence length="825" mass="91114">LRSWKTVGLFEDLRVVPLRSIMGVSGLLPLLKSIHRPTELKKFAGETLGVDAYGWLHRGAIACAVDLAKGNPTRKYVDFAMHRVRMLKHFGVTPYLVFDGDFLPSKAATEGSRAKRREESKKSAMELLRAGKASQAALEFQKAIDVTPEMARNLIDELKKMDLPYVVAPYEADAQLVYLERQGLIGGILSEDSDLLVFGCKRLLTKLDQYGNCIEINRRDFCAVREVSLTGWTDTDFRRMAIFSGCDYLEGINNMGLKTAYRMMRKYKTPERLVRMIQFEGKHRVSENYMSRFIQAELTFIHQRVYCPTKRQLVCLTEPEEGKGVEDMPFIGGYVEPKLATAIAVGDVNPITKETIIPAPMPGSKTDAKRRHSQSAEALAAASSASTRTRPPTKPIDSYFKGHQRIPMGEMDRNCFSVDPERVAALTHNGLVPRVFPLPRPYVEGTSSSQPATSSRSTRTARSTTSPRLIRRRTEPIQNLLEQNASGSSDESRRVTISDAANTLDDIDALMRSSSQRPPKKVRLCADTDITETKPEESQRSKFFPKSGSNTNKNKKDSFLFSDDSIDEALLNLPDIDGWHAPKPKSIAVFEESQSTDTGTEATAGTDSQFSKDEEIATTPQTDLSEAEDTEPSKPASSFTEETSRRTSLQRFAFNSQPSPATSSQPDTPSTAFSQHSSIFTPSTAAPSTAASSITFSAGSIAAGTSKATPLLTPLQRMGSRALQRKNVPARRPLSPTKSTIQRSPKRSPRKSRLLKSMPVNPSFVPLPKVDLAEVEALNAPCGSEDQIIPDSDGENEDDVFAEAFGDADEDSRPKALNLSRFVYN</sequence>
<dbReference type="SMART" id="SM00485">
    <property type="entry name" value="XPGN"/>
    <property type="match status" value="1"/>
</dbReference>
<feature type="compositionally biased region" description="Basic residues" evidence="14">
    <location>
        <begin position="744"/>
        <end position="754"/>
    </location>
</feature>
<dbReference type="GO" id="GO:0035312">
    <property type="term" value="F:5'-3' DNA exonuclease activity"/>
    <property type="evidence" value="ECO:0007669"/>
    <property type="project" value="InterPro"/>
</dbReference>
<evidence type="ECO:0000256" key="6">
    <source>
        <dbReference type="ARBA" id="ARBA00022763"/>
    </source>
</evidence>
<reference evidence="17 18" key="1">
    <citation type="submission" date="2015-06" db="EMBL/GenBank/DDBJ databases">
        <title>Survival trade-offs in plant roots during colonization by closely related pathogenic and mutualistic fungi.</title>
        <authorList>
            <person name="Hacquard S."/>
            <person name="Kracher B."/>
            <person name="Hiruma K."/>
            <person name="Weinman A."/>
            <person name="Muench P."/>
            <person name="Garrido Oter R."/>
            <person name="Ver Loren van Themaat E."/>
            <person name="Dallerey J.-F."/>
            <person name="Damm U."/>
            <person name="Henrissat B."/>
            <person name="Lespinet O."/>
            <person name="Thon M."/>
            <person name="Kemen E."/>
            <person name="McHardy A.C."/>
            <person name="Schulze-Lefert P."/>
            <person name="O'Connell R.J."/>
        </authorList>
    </citation>
    <scope>NUCLEOTIDE SEQUENCE [LARGE SCALE GENOMIC DNA]</scope>
    <source>
        <strain evidence="17 18">MAFF 238704</strain>
    </source>
</reference>
<evidence type="ECO:0000256" key="1">
    <source>
        <dbReference type="ARBA" id="ARBA00001946"/>
    </source>
</evidence>
<dbReference type="Gene3D" id="1.10.150.20">
    <property type="entry name" value="5' to 3' exonuclease, C-terminal subdomain"/>
    <property type="match status" value="1"/>
</dbReference>
<dbReference type="InterPro" id="IPR019974">
    <property type="entry name" value="XPG_CS"/>
</dbReference>
<feature type="region of interest" description="Disordered" evidence="14">
    <location>
        <begin position="356"/>
        <end position="400"/>
    </location>
</feature>
<dbReference type="InterPro" id="IPR029060">
    <property type="entry name" value="PIN-like_dom_sf"/>
</dbReference>
<dbReference type="PANTHER" id="PTHR11081:SF65">
    <property type="entry name" value="DNA DAMAGE-INDUCIBLE PROTEIN DIN7-RELATED"/>
    <property type="match status" value="1"/>
</dbReference>
<dbReference type="FunFam" id="3.40.50.1010:FF:000002">
    <property type="entry name" value="Exonuclease 1, putative"/>
    <property type="match status" value="1"/>
</dbReference>
<gene>
    <name evidence="17" type="ORF">CI238_12365</name>
</gene>
<dbReference type="InterPro" id="IPR036279">
    <property type="entry name" value="5-3_exonuclease_C_sf"/>
</dbReference>
<protein>
    <submittedName>
        <fullName evidence="17">Exo1 protein</fullName>
    </submittedName>
</protein>
<dbReference type="PANTHER" id="PTHR11081">
    <property type="entry name" value="FLAP ENDONUCLEASE FAMILY MEMBER"/>
    <property type="match status" value="1"/>
</dbReference>
<evidence type="ECO:0000256" key="7">
    <source>
        <dbReference type="ARBA" id="ARBA00022801"/>
    </source>
</evidence>
<evidence type="ECO:0000256" key="12">
    <source>
        <dbReference type="ARBA" id="ARBA00023204"/>
    </source>
</evidence>
<dbReference type="InterPro" id="IPR044752">
    <property type="entry name" value="PIN-like_EXO1"/>
</dbReference>
<keyword evidence="18" id="KW-1185">Reference proteome</keyword>
<keyword evidence="13" id="KW-0539">Nucleus</keyword>
<organism evidence="17 18">
    <name type="scientific">Colletotrichum incanum</name>
    <name type="common">Soybean anthracnose fungus</name>
    <dbReference type="NCBI Taxonomy" id="1573173"/>
    <lineage>
        <taxon>Eukaryota</taxon>
        <taxon>Fungi</taxon>
        <taxon>Dikarya</taxon>
        <taxon>Ascomycota</taxon>
        <taxon>Pezizomycotina</taxon>
        <taxon>Sordariomycetes</taxon>
        <taxon>Hypocreomycetidae</taxon>
        <taxon>Glomerellales</taxon>
        <taxon>Glomerellaceae</taxon>
        <taxon>Colletotrichum</taxon>
        <taxon>Colletotrichum spaethianum species complex</taxon>
    </lineage>
</organism>